<evidence type="ECO:0000313" key="3">
    <source>
        <dbReference type="Proteomes" id="UP000460298"/>
    </source>
</evidence>
<dbReference type="PROSITE" id="PS51257">
    <property type="entry name" value="PROKAR_LIPOPROTEIN"/>
    <property type="match status" value="1"/>
</dbReference>
<feature type="chain" id="PRO_5032734277" evidence="1">
    <location>
        <begin position="26"/>
        <end position="111"/>
    </location>
</feature>
<comment type="caution">
    <text evidence="2">The sequence shown here is derived from an EMBL/GenBank/DDBJ whole genome shotgun (WGS) entry which is preliminary data.</text>
</comment>
<evidence type="ECO:0000313" key="2">
    <source>
        <dbReference type="EMBL" id="KAB2931164.1"/>
    </source>
</evidence>
<dbReference type="AlphaFoldDB" id="A0A833GZX6"/>
<accession>A0A833GZX6</accession>
<feature type="signal peptide" evidence="1">
    <location>
        <begin position="1"/>
        <end position="25"/>
    </location>
</feature>
<dbReference type="EMBL" id="WBUI01000015">
    <property type="protein sequence ID" value="KAB2931164.1"/>
    <property type="molecule type" value="Genomic_DNA"/>
</dbReference>
<evidence type="ECO:0000256" key="1">
    <source>
        <dbReference type="SAM" id="SignalP"/>
    </source>
</evidence>
<dbReference type="Proteomes" id="UP000460298">
    <property type="component" value="Unassembled WGS sequence"/>
</dbReference>
<proteinExistence type="predicted"/>
<sequence>MKKTIFLRVLLAALVLITASCKGKSEPGIVLAPEVPLLKDAQSTSEAIAVLHQGDRIQVVTTKESKDNTGLQLVLAQVDGKAIVKDTPEGLRQIIEGKLHSLHDPDVYCGD</sequence>
<protein>
    <submittedName>
        <fullName evidence="2">Uncharacterized protein</fullName>
    </submittedName>
</protein>
<gene>
    <name evidence="2" type="ORF">F9K24_14530</name>
</gene>
<reference evidence="2 3" key="1">
    <citation type="submission" date="2019-10" db="EMBL/GenBank/DDBJ databases">
        <title>Extracellular Electron Transfer in a Candidatus Methanoperedens spp. Enrichment Culture.</title>
        <authorList>
            <person name="Berger S."/>
            <person name="Rangel Shaw D."/>
            <person name="Berben T."/>
            <person name="In 'T Zandt M."/>
            <person name="Frank J."/>
            <person name="Reimann J."/>
            <person name="Jetten M.S.M."/>
            <person name="Welte C.U."/>
        </authorList>
    </citation>
    <scope>NUCLEOTIDE SEQUENCE [LARGE SCALE GENOMIC DNA]</scope>
    <source>
        <strain evidence="2">SB12</strain>
    </source>
</reference>
<name>A0A833GZX6_9LEPT</name>
<keyword evidence="1" id="KW-0732">Signal</keyword>
<organism evidence="2 3">
    <name type="scientific">Leptonema illini</name>
    <dbReference type="NCBI Taxonomy" id="183"/>
    <lineage>
        <taxon>Bacteria</taxon>
        <taxon>Pseudomonadati</taxon>
        <taxon>Spirochaetota</taxon>
        <taxon>Spirochaetia</taxon>
        <taxon>Leptospirales</taxon>
        <taxon>Leptospiraceae</taxon>
        <taxon>Leptonema</taxon>
    </lineage>
</organism>